<evidence type="ECO:0000313" key="3">
    <source>
        <dbReference type="RefSeq" id="XP_037896072.1"/>
    </source>
</evidence>
<dbReference type="Gene3D" id="1.25.40.420">
    <property type="match status" value="1"/>
</dbReference>
<gene>
    <name evidence="3" type="primary">LOC119641454</name>
</gene>
<dbReference type="FunFam" id="3.30.710.10:FF:000159">
    <property type="entry name" value="Speckle-type POZ protein B"/>
    <property type="match status" value="1"/>
</dbReference>
<dbReference type="GeneID" id="119641454"/>
<accession>A0A9C6DXZ3</accession>
<evidence type="ECO:0000259" key="1">
    <source>
        <dbReference type="PROSITE" id="PS50097"/>
    </source>
</evidence>
<dbReference type="AlphaFoldDB" id="A0A9C6DXZ3"/>
<dbReference type="Proteomes" id="UP000092443">
    <property type="component" value="Unplaced"/>
</dbReference>
<keyword evidence="2" id="KW-1185">Reference proteome</keyword>
<dbReference type="SMART" id="SM00225">
    <property type="entry name" value="BTB"/>
    <property type="match status" value="1"/>
</dbReference>
<dbReference type="Pfam" id="PF00651">
    <property type="entry name" value="BTB"/>
    <property type="match status" value="1"/>
</dbReference>
<protein>
    <submittedName>
        <fullName evidence="3">Protein roadkill-like</fullName>
    </submittedName>
</protein>
<proteinExistence type="predicted"/>
<dbReference type="Gene3D" id="3.30.710.10">
    <property type="entry name" value="Potassium Channel Kv1.1, Chain A"/>
    <property type="match status" value="1"/>
</dbReference>
<dbReference type="RefSeq" id="XP_037896072.1">
    <property type="nucleotide sequence ID" value="XM_038040144.1"/>
</dbReference>
<name>A0A9C6DXZ3_9MUSC</name>
<dbReference type="Gene3D" id="2.60.210.10">
    <property type="entry name" value="Apoptosis, Tumor Necrosis Factor Receptor Associated Protein 2, Chain A"/>
    <property type="match status" value="1"/>
</dbReference>
<dbReference type="InterPro" id="IPR000210">
    <property type="entry name" value="BTB/POZ_dom"/>
</dbReference>
<sequence length="296" mass="33203">MAAKDIQSAALSKVNTSVVHAIGGTKVKETKKLFKWTIENYSAWQDRGHEKDYMTSPTFSTGANDESKWFAQLCEKGYIKQYIGPLVLKDAETTILCEITEMEIVNISEQAQIMHRNAIRGKLSENLGTLLNNEKFSDVTLVASGLEVRAHKSILAARSEVFAAMFEHEMEENKLNRVVIKDIDHNVLKEMLKFVYTGTAPNLDRMSLDLLAAANKYALEDLKAMCADAMSTRLSVKTAAETLISADVYDADQLKAHTIAYIKNHIADVMEMQDWQDMTKTHSYLVGDVLRAFAKQ</sequence>
<dbReference type="PANTHER" id="PTHR24413">
    <property type="entry name" value="SPECKLE-TYPE POZ PROTEIN"/>
    <property type="match status" value="1"/>
</dbReference>
<feature type="domain" description="BTB" evidence="1">
    <location>
        <begin position="137"/>
        <end position="198"/>
    </location>
</feature>
<evidence type="ECO:0000313" key="2">
    <source>
        <dbReference type="Proteomes" id="UP000092443"/>
    </source>
</evidence>
<dbReference type="PROSITE" id="PS50097">
    <property type="entry name" value="BTB"/>
    <property type="match status" value="1"/>
</dbReference>
<dbReference type="InterPro" id="IPR008974">
    <property type="entry name" value="TRAF-like"/>
</dbReference>
<reference evidence="3" key="1">
    <citation type="submission" date="2025-08" db="UniProtKB">
        <authorList>
            <consortium name="RefSeq"/>
        </authorList>
    </citation>
    <scope>IDENTIFICATION</scope>
    <source>
        <tissue evidence="3">Whole body pupa</tissue>
    </source>
</reference>
<dbReference type="SUPFAM" id="SSF54695">
    <property type="entry name" value="POZ domain"/>
    <property type="match status" value="1"/>
</dbReference>
<organism evidence="2 3">
    <name type="scientific">Glossina fuscipes</name>
    <dbReference type="NCBI Taxonomy" id="7396"/>
    <lineage>
        <taxon>Eukaryota</taxon>
        <taxon>Metazoa</taxon>
        <taxon>Ecdysozoa</taxon>
        <taxon>Arthropoda</taxon>
        <taxon>Hexapoda</taxon>
        <taxon>Insecta</taxon>
        <taxon>Pterygota</taxon>
        <taxon>Neoptera</taxon>
        <taxon>Endopterygota</taxon>
        <taxon>Diptera</taxon>
        <taxon>Brachycera</taxon>
        <taxon>Muscomorpha</taxon>
        <taxon>Hippoboscoidea</taxon>
        <taxon>Glossinidae</taxon>
        <taxon>Glossina</taxon>
    </lineage>
</organism>
<dbReference type="InterPro" id="IPR011333">
    <property type="entry name" value="SKP1/BTB/POZ_sf"/>
</dbReference>
<dbReference type="SUPFAM" id="SSF49599">
    <property type="entry name" value="TRAF domain-like"/>
    <property type="match status" value="1"/>
</dbReference>
<dbReference type="KEGG" id="gfs:119641454"/>